<accession>Q55EX0</accession>
<name>Q55EX0_DICDI</name>
<proteinExistence type="predicted"/>
<dbReference type="InterPro" id="IPR000477">
    <property type="entry name" value="RT_dom"/>
</dbReference>
<feature type="domain" description="Reverse transcriptase" evidence="2">
    <location>
        <begin position="69"/>
        <end position="157"/>
    </location>
</feature>
<dbReference type="VEuPathDB" id="AmoebaDB:DDB_G0268724"/>
<sequence>MEFDGLVSKDAKIESVQYDNIITSDPDQIENAILDGLDSPFIQDEVEAAIKDQVKPILTTLFNDILENPHHITTEFTEAFDSISHDSIKRTLIHIGIPIKLINLIHKLLSDSLAKISINGKTTRKFDIIRGVKQGDPISATLFVIYYGKTSGTTLKTKTTIINTYSLSPITYLSYLEEFTKDEEIQINKLISWFMNSPANSESPTLNTNSIENNTSTTTN</sequence>
<dbReference type="HOGENOM" id="CLU_1258100_0_0_1"/>
<dbReference type="PANTHER" id="PTHR31635:SF196">
    <property type="entry name" value="REVERSE TRANSCRIPTASE DOMAIN-CONTAINING PROTEIN-RELATED"/>
    <property type="match status" value="1"/>
</dbReference>
<evidence type="ECO:0000313" key="3">
    <source>
        <dbReference type="EMBL" id="EAL72951.1"/>
    </source>
</evidence>
<comment type="caution">
    <text evidence="3">The sequence shown here is derived from an EMBL/GenBank/DDBJ whole genome shotgun (WGS) entry which is preliminary data.</text>
</comment>
<keyword evidence="4" id="KW-1185">Reference proteome</keyword>
<dbReference type="Proteomes" id="UP000002195">
    <property type="component" value="Unassembled WGS sequence"/>
</dbReference>
<organism evidence="3 4">
    <name type="scientific">Dictyostelium discoideum</name>
    <name type="common">Social amoeba</name>
    <dbReference type="NCBI Taxonomy" id="44689"/>
    <lineage>
        <taxon>Eukaryota</taxon>
        <taxon>Amoebozoa</taxon>
        <taxon>Evosea</taxon>
        <taxon>Eumycetozoa</taxon>
        <taxon>Dictyostelia</taxon>
        <taxon>Dictyosteliales</taxon>
        <taxon>Dictyosteliaceae</taxon>
        <taxon>Dictyostelium</taxon>
    </lineage>
</organism>
<dbReference type="Pfam" id="PF00078">
    <property type="entry name" value="RVT_1"/>
    <property type="match status" value="1"/>
</dbReference>
<evidence type="ECO:0000259" key="2">
    <source>
        <dbReference type="Pfam" id="PF00078"/>
    </source>
</evidence>
<dbReference type="AlphaFoldDB" id="Q55EX0"/>
<dbReference type="EMBL" id="AAFI02000004">
    <property type="protein sequence ID" value="EAL72951.1"/>
    <property type="molecule type" value="Genomic_DNA"/>
</dbReference>
<dbReference type="PaxDb" id="44689-DDB0189982"/>
<evidence type="ECO:0000256" key="1">
    <source>
        <dbReference type="SAM" id="MobiDB-lite"/>
    </source>
</evidence>
<dbReference type="eggNOG" id="ENOG502T059">
    <property type="taxonomic scope" value="Eukaryota"/>
</dbReference>
<dbReference type="PhylomeDB" id="Q55EX0"/>
<dbReference type="PANTHER" id="PTHR31635">
    <property type="entry name" value="REVERSE TRANSCRIPTASE DOMAIN-CONTAINING PROTEIN-RELATED"/>
    <property type="match status" value="1"/>
</dbReference>
<dbReference type="RefSeq" id="XP_646900.1">
    <property type="nucleotide sequence ID" value="XM_641808.1"/>
</dbReference>
<reference evidence="3 4" key="1">
    <citation type="journal article" date="2005" name="Nature">
        <title>The genome of the social amoeba Dictyostelium discoideum.</title>
        <authorList>
            <consortium name="The Dictyostelium discoideum Sequencing Consortium"/>
            <person name="Eichinger L."/>
            <person name="Pachebat J.A."/>
            <person name="Glockner G."/>
            <person name="Rajandream M.A."/>
            <person name="Sucgang R."/>
            <person name="Berriman M."/>
            <person name="Song J."/>
            <person name="Olsen R."/>
            <person name="Szafranski K."/>
            <person name="Xu Q."/>
            <person name="Tunggal B."/>
            <person name="Kummerfeld S."/>
            <person name="Madera M."/>
            <person name="Konfortov B.A."/>
            <person name="Rivero F."/>
            <person name="Bankier A.T."/>
            <person name="Lehmann R."/>
            <person name="Hamlin N."/>
            <person name="Davies R."/>
            <person name="Gaudet P."/>
            <person name="Fey P."/>
            <person name="Pilcher K."/>
            <person name="Chen G."/>
            <person name="Saunders D."/>
            <person name="Sodergren E."/>
            <person name="Davis P."/>
            <person name="Kerhornou A."/>
            <person name="Nie X."/>
            <person name="Hall N."/>
            <person name="Anjard C."/>
            <person name="Hemphill L."/>
            <person name="Bason N."/>
            <person name="Farbrother P."/>
            <person name="Desany B."/>
            <person name="Just E."/>
            <person name="Morio T."/>
            <person name="Rost R."/>
            <person name="Churcher C."/>
            <person name="Cooper J."/>
            <person name="Haydock S."/>
            <person name="van Driessche N."/>
            <person name="Cronin A."/>
            <person name="Goodhead I."/>
            <person name="Muzny D."/>
            <person name="Mourier T."/>
            <person name="Pain A."/>
            <person name="Lu M."/>
            <person name="Harper D."/>
            <person name="Lindsay R."/>
            <person name="Hauser H."/>
            <person name="James K."/>
            <person name="Quiles M."/>
            <person name="Madan Babu M."/>
            <person name="Saito T."/>
            <person name="Buchrieser C."/>
            <person name="Wardroper A."/>
            <person name="Felder M."/>
            <person name="Thangavelu M."/>
            <person name="Johnson D."/>
            <person name="Knights A."/>
            <person name="Loulseged H."/>
            <person name="Mungall K."/>
            <person name="Oliver K."/>
            <person name="Price C."/>
            <person name="Quail M.A."/>
            <person name="Urushihara H."/>
            <person name="Hernandez J."/>
            <person name="Rabbinowitsch E."/>
            <person name="Steffen D."/>
            <person name="Sanders M."/>
            <person name="Ma J."/>
            <person name="Kohara Y."/>
            <person name="Sharp S."/>
            <person name="Simmonds M."/>
            <person name="Spiegler S."/>
            <person name="Tivey A."/>
            <person name="Sugano S."/>
            <person name="White B."/>
            <person name="Walker D."/>
            <person name="Woodward J."/>
            <person name="Winckler T."/>
            <person name="Tanaka Y."/>
            <person name="Shaulsky G."/>
            <person name="Schleicher M."/>
            <person name="Weinstock G."/>
            <person name="Rosenthal A."/>
            <person name="Cox E.C."/>
            <person name="Chisholm R.L."/>
            <person name="Gibbs R."/>
            <person name="Loomis W.F."/>
            <person name="Platzer M."/>
            <person name="Kay R.R."/>
            <person name="Williams J."/>
            <person name="Dear P.H."/>
            <person name="Noegel A.A."/>
            <person name="Barrell B."/>
            <person name="Kuspa A."/>
        </authorList>
    </citation>
    <scope>NUCLEOTIDE SEQUENCE [LARGE SCALE GENOMIC DNA]</scope>
    <source>
        <strain evidence="3 4">AX4</strain>
    </source>
</reference>
<evidence type="ECO:0000313" key="4">
    <source>
        <dbReference type="Proteomes" id="UP000002195"/>
    </source>
</evidence>
<feature type="region of interest" description="Disordered" evidence="1">
    <location>
        <begin position="200"/>
        <end position="220"/>
    </location>
</feature>
<feature type="compositionally biased region" description="Low complexity" evidence="1">
    <location>
        <begin position="207"/>
        <end position="220"/>
    </location>
</feature>
<dbReference type="dictyBase" id="DDB_G0268724"/>
<gene>
    <name evidence="3" type="ORF">DDB_G0268724</name>
</gene>
<protein>
    <recommendedName>
        <fullName evidence="2">Reverse transcriptase domain-containing protein</fullName>
    </recommendedName>
</protein>
<dbReference type="InParanoid" id="Q55EX0"/>
<dbReference type="KEGG" id="ddi:DDB_G0268724"/>
<dbReference type="GeneID" id="8616587"/>